<evidence type="ECO:0000256" key="1">
    <source>
        <dbReference type="HAMAP-Rule" id="MF_00691"/>
    </source>
</evidence>
<organism evidence="2 3">
    <name type="scientific">Desulfacinum hydrothermale DSM 13146</name>
    <dbReference type="NCBI Taxonomy" id="1121390"/>
    <lineage>
        <taxon>Bacteria</taxon>
        <taxon>Pseudomonadati</taxon>
        <taxon>Thermodesulfobacteriota</taxon>
        <taxon>Syntrophobacteria</taxon>
        <taxon>Syntrophobacterales</taxon>
        <taxon>Syntrophobacteraceae</taxon>
        <taxon>Desulfacinum</taxon>
    </lineage>
</organism>
<accession>A0A1W1XP49</accession>
<dbReference type="InterPro" id="IPR011330">
    <property type="entry name" value="Glyco_hydro/deAcase_b/a-brl"/>
</dbReference>
<dbReference type="GO" id="GO:0005975">
    <property type="term" value="P:carbohydrate metabolic process"/>
    <property type="evidence" value="ECO:0007669"/>
    <property type="project" value="InterPro"/>
</dbReference>
<dbReference type="EMBL" id="FWXF01000012">
    <property type="protein sequence ID" value="SMC25288.1"/>
    <property type="molecule type" value="Genomic_DNA"/>
</dbReference>
<evidence type="ECO:0000313" key="3">
    <source>
        <dbReference type="Proteomes" id="UP000192783"/>
    </source>
</evidence>
<dbReference type="OrthoDB" id="9773478at2"/>
<dbReference type="InterPro" id="IPR005501">
    <property type="entry name" value="LamB/YcsF/PxpA-like"/>
</dbReference>
<dbReference type="HAMAP" id="MF_00691">
    <property type="entry name" value="PxpA"/>
    <property type="match status" value="1"/>
</dbReference>
<dbReference type="PANTHER" id="PTHR30292:SF0">
    <property type="entry name" value="5-OXOPROLINASE SUBUNIT A"/>
    <property type="match status" value="1"/>
</dbReference>
<protein>
    <recommendedName>
        <fullName evidence="1">5-oxoprolinase subunit A</fullName>
        <shortName evidence="1">5-OPase subunit A</shortName>
        <ecNumber evidence="1">3.5.2.9</ecNumber>
    </recommendedName>
    <alternativeName>
        <fullName evidence="1">5-oxoprolinase (ATP-hydrolyzing) subunit A</fullName>
    </alternativeName>
</protein>
<sequence>MAIDINCDMGESFGSYTIGNDEKIIRAITSANIACGFHAGDPLVMEKTVLLAVNNGVGIGAHPGFPDLMGFGRRKLETFRGEIRNYLIYQIGALTAFAHAHGKLLQHVKPHGALYNLAAADAVVAREVVEALQAVGRELILVTQPGSVLAQLAREAGLRVAREAFADRAYQENGQLASRSLPGAVIHDPKTVRERMIRMVLEGTVISIEGKTISLEADTICVHGDTPGAADLAVDIRNELEKVGIEVKPMGDFVA</sequence>
<dbReference type="GO" id="GO:0005524">
    <property type="term" value="F:ATP binding"/>
    <property type="evidence" value="ECO:0007669"/>
    <property type="project" value="UniProtKB-UniRule"/>
</dbReference>
<reference evidence="2 3" key="1">
    <citation type="submission" date="2017-04" db="EMBL/GenBank/DDBJ databases">
        <authorList>
            <person name="Afonso C.L."/>
            <person name="Miller P.J."/>
            <person name="Scott M.A."/>
            <person name="Spackman E."/>
            <person name="Goraichik I."/>
            <person name="Dimitrov K.M."/>
            <person name="Suarez D.L."/>
            <person name="Swayne D.E."/>
        </authorList>
    </citation>
    <scope>NUCLEOTIDE SEQUENCE [LARGE SCALE GENOMIC DNA]</scope>
    <source>
        <strain evidence="2 3">DSM 13146</strain>
    </source>
</reference>
<name>A0A1W1XP49_9BACT</name>
<comment type="subunit">
    <text evidence="1">Forms a complex composed of PxpA, PxpB and PxpC.</text>
</comment>
<dbReference type="GO" id="GO:0017168">
    <property type="term" value="F:5-oxoprolinase (ATP-hydrolyzing) activity"/>
    <property type="evidence" value="ECO:0007669"/>
    <property type="project" value="UniProtKB-UniRule"/>
</dbReference>
<keyword evidence="3" id="KW-1185">Reference proteome</keyword>
<keyword evidence="1" id="KW-0067">ATP-binding</keyword>
<keyword evidence="1" id="KW-0378">Hydrolase</keyword>
<gene>
    <name evidence="1" type="primary">pxpA</name>
    <name evidence="2" type="ORF">SAMN02746041_02292</name>
</gene>
<evidence type="ECO:0000313" key="2">
    <source>
        <dbReference type="EMBL" id="SMC25288.1"/>
    </source>
</evidence>
<dbReference type="PANTHER" id="PTHR30292">
    <property type="entry name" value="UNCHARACTERIZED PROTEIN YBGL-RELATED"/>
    <property type="match status" value="1"/>
</dbReference>
<dbReference type="STRING" id="1121390.SAMN02746041_02292"/>
<keyword evidence="1" id="KW-0547">Nucleotide-binding</keyword>
<dbReference type="Gene3D" id="3.20.20.370">
    <property type="entry name" value="Glycoside hydrolase/deacetylase"/>
    <property type="match status" value="1"/>
</dbReference>
<dbReference type="Proteomes" id="UP000192783">
    <property type="component" value="Unassembled WGS sequence"/>
</dbReference>
<dbReference type="EC" id="3.5.2.9" evidence="1"/>
<dbReference type="SUPFAM" id="SSF88713">
    <property type="entry name" value="Glycoside hydrolase/deacetylase"/>
    <property type="match status" value="1"/>
</dbReference>
<dbReference type="NCBIfam" id="NF003814">
    <property type="entry name" value="PRK05406.1-3"/>
    <property type="match status" value="1"/>
</dbReference>
<dbReference type="AlphaFoldDB" id="A0A1W1XP49"/>
<dbReference type="RefSeq" id="WP_084058016.1">
    <property type="nucleotide sequence ID" value="NZ_FWXF01000012.1"/>
</dbReference>
<proteinExistence type="inferred from homology"/>
<comment type="function">
    <text evidence="1">Catalyzes the cleavage of 5-oxoproline to form L-glutamate coupled to the hydrolysis of ATP to ADP and inorganic phosphate.</text>
</comment>
<dbReference type="CDD" id="cd10787">
    <property type="entry name" value="LamB_YcsF_like"/>
    <property type="match status" value="1"/>
</dbReference>
<comment type="similarity">
    <text evidence="1">Belongs to the LamB/PxpA family.</text>
</comment>
<dbReference type="Pfam" id="PF03746">
    <property type="entry name" value="LamB_YcsF"/>
    <property type="match status" value="1"/>
</dbReference>
<comment type="catalytic activity">
    <reaction evidence="1">
        <text>5-oxo-L-proline + ATP + 2 H2O = L-glutamate + ADP + phosphate + H(+)</text>
        <dbReference type="Rhea" id="RHEA:10348"/>
        <dbReference type="ChEBI" id="CHEBI:15377"/>
        <dbReference type="ChEBI" id="CHEBI:15378"/>
        <dbReference type="ChEBI" id="CHEBI:29985"/>
        <dbReference type="ChEBI" id="CHEBI:30616"/>
        <dbReference type="ChEBI" id="CHEBI:43474"/>
        <dbReference type="ChEBI" id="CHEBI:58402"/>
        <dbReference type="ChEBI" id="CHEBI:456216"/>
        <dbReference type="EC" id="3.5.2.9"/>
    </reaction>
</comment>
<dbReference type="NCBIfam" id="NF003816">
    <property type="entry name" value="PRK05406.1-5"/>
    <property type="match status" value="1"/>
</dbReference>